<gene>
    <name evidence="10" type="ORF">NQ318_018034</name>
</gene>
<keyword evidence="11" id="KW-1185">Reference proteome</keyword>
<feature type="domain" description="DNA-directed DNA polymerase family B mitochondria/virus" evidence="9">
    <location>
        <begin position="762"/>
        <end position="914"/>
    </location>
</feature>
<organism evidence="10 11">
    <name type="scientific">Aromia moschata</name>
    <dbReference type="NCBI Taxonomy" id="1265417"/>
    <lineage>
        <taxon>Eukaryota</taxon>
        <taxon>Metazoa</taxon>
        <taxon>Ecdysozoa</taxon>
        <taxon>Arthropoda</taxon>
        <taxon>Hexapoda</taxon>
        <taxon>Insecta</taxon>
        <taxon>Pterygota</taxon>
        <taxon>Neoptera</taxon>
        <taxon>Endopterygota</taxon>
        <taxon>Coleoptera</taxon>
        <taxon>Polyphaga</taxon>
        <taxon>Cucujiformia</taxon>
        <taxon>Chrysomeloidea</taxon>
        <taxon>Cerambycidae</taxon>
        <taxon>Cerambycinae</taxon>
        <taxon>Callichromatini</taxon>
        <taxon>Aromia</taxon>
    </lineage>
</organism>
<evidence type="ECO:0000256" key="4">
    <source>
        <dbReference type="ARBA" id="ARBA00022695"/>
    </source>
</evidence>
<evidence type="ECO:0000259" key="9">
    <source>
        <dbReference type="Pfam" id="PF03175"/>
    </source>
</evidence>
<dbReference type="GO" id="GO:0006281">
    <property type="term" value="P:DNA repair"/>
    <property type="evidence" value="ECO:0007669"/>
    <property type="project" value="UniProtKB-ARBA"/>
</dbReference>
<dbReference type="Gene3D" id="3.90.1600.10">
    <property type="entry name" value="Palm domain of DNA polymerase"/>
    <property type="match status" value="1"/>
</dbReference>
<evidence type="ECO:0000313" key="11">
    <source>
        <dbReference type="Proteomes" id="UP001162162"/>
    </source>
</evidence>
<reference evidence="10" key="1">
    <citation type="journal article" date="2023" name="Insect Mol. Biol.">
        <title>Genome sequencing provides insights into the evolution of gene families encoding plant cell wall-degrading enzymes in longhorned beetles.</title>
        <authorList>
            <person name="Shin N.R."/>
            <person name="Okamura Y."/>
            <person name="Kirsch R."/>
            <person name="Pauchet Y."/>
        </authorList>
    </citation>
    <scope>NUCLEOTIDE SEQUENCE</scope>
    <source>
        <strain evidence="10">AMC_N1</strain>
    </source>
</reference>
<dbReference type="GO" id="GO:0042575">
    <property type="term" value="C:DNA polymerase complex"/>
    <property type="evidence" value="ECO:0007669"/>
    <property type="project" value="UniProtKB-ARBA"/>
</dbReference>
<dbReference type="EMBL" id="JAPWTK010000003">
    <property type="protein sequence ID" value="KAJ8962083.1"/>
    <property type="molecule type" value="Genomic_DNA"/>
</dbReference>
<accession>A0AAV8ZFB4</accession>
<keyword evidence="4" id="KW-0548">Nucleotidyltransferase</keyword>
<sequence>MEKFFIVKEALKRVKRFNLTGRTLEFKIKPIPTGKEPVSWIKEAINEMIQKGTEGLAHEDQVSRDDIWDMISGVYQSNSTGFSTETFCLGVTSVKMPAGKGRGRVYNTFNEESSKRQGIIVINNKDNLCLPRALVVAIAQRAKDPKFRKVRRDIGMFQTKRAVELCDHAGVVIPEAGAGIPELQQFQRYLSEYKIVVYQYGNKGRDVIFQGGTEGPTINLLYHESHYNVITSLTAAFCCSYYCEECHVPYNSKNHHKCGGTCPACQQSPVCSKGVAVTCADCQRSFRGQQCYDNHKSSVCKEIYRCSDCFKVAKRGRKHTCGEIFCKICNTHVPSDHLCYMQPDAGKPKTADTLFVFYDLETRQEKQQQDGSLLHEPNLCVLASRCSTCISDGTLYFCQACGFRLIVYKDTVIKRFMKYLLGARQKFKQVVVIAHNGQAFDHQFILNYILTQADLTPELIMRGTKIISMVVGNVKLLDSLNYFPMALSKLPKAFGLGDEFKKGYFPHLFNIEANANYVGPLPPIEYYGADNMKEGDRAALIKWHNEKVASGAVFDFQKELVEYCVSDVGILTAACLKFREQLLDTGNVCPFTEACTIASACNKVYRRNFLKPSTIGIIPKGGYRCRDNQSKIATQWLVWEEKQREMDIIHSAKQQETRVAGVKVDGYCPDTNQVFEFHGCYYHGCPRCIKYRRNDYSYDDPTVTAESRHEATVAKTARLRGLGYEVIEMWECEFRRHLQKNEELRVYTENHPLVATTPLNPRDAFYGGRTGNTTEYYKCAPGEKIKYVDVCSLYPWVCKYGKFPVGHPKVHVGDDYLHHPVLPLKMNNKLMFVLCRTCGEELNANECRHNDEERILIGTWGLEEVKKALEKGYQMQEVYEVWSYKTEQFEKVAKQDGLFTGMMNKFIKVKQQASGWPSHCSTEEEKKRYVEEFLKREDVHLEYVEICENPGLRSLAKLILNSFWGKLGQRENQPKTSIVRTPEEFFGMLTNPSIYVNSALPINELTLVVNWEHREEAYDSLATVNVVIAAYVTTQARLKLYSYLELLGDRVLYYDTDSVIYIARDNEYAVPTGEFLGDMTDELESYGPGSYITEFVSGGPKNYAYRVFSTRDKEERVVCKVKGISLNYAASQLVNFETIKNMILEPLSTRPVCITSRNILRTKEHEVITVQQTKMYKPLSTKRRFLDDHSSVPYGFKKCRLIYTP</sequence>
<dbReference type="InterPro" id="IPR011335">
    <property type="entry name" value="Restrct_endonuc-II-like"/>
</dbReference>
<comment type="caution">
    <text evidence="10">The sequence shown here is derived from an EMBL/GenBank/DDBJ whole genome shotgun (WGS) entry which is preliminary data.</text>
</comment>
<dbReference type="GO" id="GO:0003677">
    <property type="term" value="F:DNA binding"/>
    <property type="evidence" value="ECO:0007669"/>
    <property type="project" value="UniProtKB-KW"/>
</dbReference>
<keyword evidence="3" id="KW-0808">Transferase</keyword>
<evidence type="ECO:0000256" key="1">
    <source>
        <dbReference type="ARBA" id="ARBA00005755"/>
    </source>
</evidence>
<evidence type="ECO:0000256" key="2">
    <source>
        <dbReference type="ARBA" id="ARBA00012417"/>
    </source>
</evidence>
<dbReference type="InterPro" id="IPR043502">
    <property type="entry name" value="DNA/RNA_pol_sf"/>
</dbReference>
<dbReference type="Gene3D" id="3.40.960.10">
    <property type="entry name" value="VSR Endonuclease"/>
    <property type="match status" value="1"/>
</dbReference>
<evidence type="ECO:0000256" key="3">
    <source>
        <dbReference type="ARBA" id="ARBA00022679"/>
    </source>
</evidence>
<comment type="similarity">
    <text evidence="1">Belongs to the DNA polymerase type-B family.</text>
</comment>
<evidence type="ECO:0000256" key="6">
    <source>
        <dbReference type="ARBA" id="ARBA00022932"/>
    </source>
</evidence>
<keyword evidence="6" id="KW-0239">DNA-directed DNA polymerase</keyword>
<keyword evidence="5" id="KW-0235">DNA replication</keyword>
<proteinExistence type="inferred from homology"/>
<dbReference type="SUPFAM" id="SSF52980">
    <property type="entry name" value="Restriction endonuclease-like"/>
    <property type="match status" value="1"/>
</dbReference>
<dbReference type="PANTHER" id="PTHR33568">
    <property type="entry name" value="DNA POLYMERASE"/>
    <property type="match status" value="1"/>
</dbReference>
<name>A0AAV8ZFB4_9CUCU</name>
<dbReference type="AlphaFoldDB" id="A0AAV8ZFB4"/>
<evidence type="ECO:0000256" key="8">
    <source>
        <dbReference type="ARBA" id="ARBA00049244"/>
    </source>
</evidence>
<dbReference type="InterPro" id="IPR012337">
    <property type="entry name" value="RNaseH-like_sf"/>
</dbReference>
<dbReference type="GO" id="GO:0000166">
    <property type="term" value="F:nucleotide binding"/>
    <property type="evidence" value="ECO:0007669"/>
    <property type="project" value="InterPro"/>
</dbReference>
<keyword evidence="7" id="KW-0238">DNA-binding</keyword>
<dbReference type="SUPFAM" id="SSF53098">
    <property type="entry name" value="Ribonuclease H-like"/>
    <property type="match status" value="1"/>
</dbReference>
<dbReference type="Gene3D" id="3.30.420.10">
    <property type="entry name" value="Ribonuclease H-like superfamily/Ribonuclease H"/>
    <property type="match status" value="1"/>
</dbReference>
<dbReference type="SUPFAM" id="SSF56672">
    <property type="entry name" value="DNA/RNA polymerases"/>
    <property type="match status" value="1"/>
</dbReference>
<evidence type="ECO:0000313" key="10">
    <source>
        <dbReference type="EMBL" id="KAJ8962083.1"/>
    </source>
</evidence>
<dbReference type="InterPro" id="IPR036397">
    <property type="entry name" value="RNaseH_sf"/>
</dbReference>
<comment type="catalytic activity">
    <reaction evidence="8">
        <text>DNA(n) + a 2'-deoxyribonucleoside 5'-triphosphate = DNA(n+1) + diphosphate</text>
        <dbReference type="Rhea" id="RHEA:22508"/>
        <dbReference type="Rhea" id="RHEA-COMP:17339"/>
        <dbReference type="Rhea" id="RHEA-COMP:17340"/>
        <dbReference type="ChEBI" id="CHEBI:33019"/>
        <dbReference type="ChEBI" id="CHEBI:61560"/>
        <dbReference type="ChEBI" id="CHEBI:173112"/>
        <dbReference type="EC" id="2.7.7.7"/>
    </reaction>
</comment>
<feature type="domain" description="DNA-directed DNA polymerase family B mitochondria/virus" evidence="9">
    <location>
        <begin position="428"/>
        <end position="612"/>
    </location>
</feature>
<dbReference type="EC" id="2.7.7.7" evidence="2"/>
<evidence type="ECO:0000256" key="5">
    <source>
        <dbReference type="ARBA" id="ARBA00022705"/>
    </source>
</evidence>
<dbReference type="PANTHER" id="PTHR33568:SF3">
    <property type="entry name" value="DNA-DIRECTED DNA POLYMERASE"/>
    <property type="match status" value="1"/>
</dbReference>
<protein>
    <recommendedName>
        <fullName evidence="2">DNA-directed DNA polymerase</fullName>
        <ecNumber evidence="2">2.7.7.7</ecNumber>
    </recommendedName>
</protein>
<dbReference type="Proteomes" id="UP001162162">
    <property type="component" value="Unassembled WGS sequence"/>
</dbReference>
<dbReference type="GO" id="GO:0003887">
    <property type="term" value="F:DNA-directed DNA polymerase activity"/>
    <property type="evidence" value="ECO:0007669"/>
    <property type="project" value="UniProtKB-KW"/>
</dbReference>
<dbReference type="InterPro" id="IPR004868">
    <property type="entry name" value="DNA-dir_DNA_pol_B_mt/vir"/>
</dbReference>
<dbReference type="InterPro" id="IPR023211">
    <property type="entry name" value="DNA_pol_palm_dom_sf"/>
</dbReference>
<dbReference type="Pfam" id="PF03175">
    <property type="entry name" value="DNA_pol_B_2"/>
    <property type="match status" value="2"/>
</dbReference>
<dbReference type="GO" id="GO:0006260">
    <property type="term" value="P:DNA replication"/>
    <property type="evidence" value="ECO:0007669"/>
    <property type="project" value="UniProtKB-KW"/>
</dbReference>
<evidence type="ECO:0000256" key="7">
    <source>
        <dbReference type="ARBA" id="ARBA00023125"/>
    </source>
</evidence>